<evidence type="ECO:0000313" key="2">
    <source>
        <dbReference type="EMBL" id="CDW83758.1"/>
    </source>
</evidence>
<dbReference type="InParanoid" id="A0A078AS86"/>
<reference evidence="2 3" key="1">
    <citation type="submission" date="2014-06" db="EMBL/GenBank/DDBJ databases">
        <authorList>
            <person name="Swart Estienne"/>
        </authorList>
    </citation>
    <scope>NUCLEOTIDE SEQUENCE [LARGE SCALE GENOMIC DNA]</scope>
    <source>
        <strain evidence="2 3">130c</strain>
    </source>
</reference>
<dbReference type="AlphaFoldDB" id="A0A078AS86"/>
<organism evidence="2 3">
    <name type="scientific">Stylonychia lemnae</name>
    <name type="common">Ciliate</name>
    <dbReference type="NCBI Taxonomy" id="5949"/>
    <lineage>
        <taxon>Eukaryota</taxon>
        <taxon>Sar</taxon>
        <taxon>Alveolata</taxon>
        <taxon>Ciliophora</taxon>
        <taxon>Intramacronucleata</taxon>
        <taxon>Spirotrichea</taxon>
        <taxon>Stichotrichia</taxon>
        <taxon>Sporadotrichida</taxon>
        <taxon>Oxytrichidae</taxon>
        <taxon>Stylonychinae</taxon>
        <taxon>Stylonychia</taxon>
    </lineage>
</organism>
<gene>
    <name evidence="2" type="primary">Contig9479.g10142</name>
    <name evidence="2" type="ORF">STYLEM_12807</name>
</gene>
<evidence type="ECO:0000256" key="1">
    <source>
        <dbReference type="SAM" id="MobiDB-lite"/>
    </source>
</evidence>
<evidence type="ECO:0000313" key="3">
    <source>
        <dbReference type="Proteomes" id="UP000039865"/>
    </source>
</evidence>
<accession>A0A078AS86</accession>
<dbReference type="Proteomes" id="UP000039865">
    <property type="component" value="Unassembled WGS sequence"/>
</dbReference>
<dbReference type="EMBL" id="CCKQ01012148">
    <property type="protein sequence ID" value="CDW83758.1"/>
    <property type="molecule type" value="Genomic_DNA"/>
</dbReference>
<keyword evidence="3" id="KW-1185">Reference proteome</keyword>
<feature type="compositionally biased region" description="Basic and acidic residues" evidence="1">
    <location>
        <begin position="172"/>
        <end position="184"/>
    </location>
</feature>
<feature type="compositionally biased region" description="Basic residues" evidence="1">
    <location>
        <begin position="156"/>
        <end position="171"/>
    </location>
</feature>
<feature type="region of interest" description="Disordered" evidence="1">
    <location>
        <begin position="149"/>
        <end position="184"/>
    </location>
</feature>
<sequence>MKLQQKQKSKHWCACLTAFFRKCCCYSKVNIGISNSNVTLNIKAKITQRDSRLKALDSVDINEEGNDHLNNTAKQLIEKSLQSQNHIKLLLPPPSRYLVTGEDENEFARNLYGKNAFGFALAQDFKLPEIKLDNNKGKFEHEEYEEEIRTTEMNRKRNMKKRKPKAKKTRATRIDNHKLREPQI</sequence>
<name>A0A078AS86_STYLE</name>
<proteinExistence type="predicted"/>
<protein>
    <submittedName>
        <fullName evidence="2">Uncharacterized protein</fullName>
    </submittedName>
</protein>